<dbReference type="EC" id="2.5.1.145" evidence="7"/>
<evidence type="ECO:0000256" key="2">
    <source>
        <dbReference type="ARBA" id="ARBA00022475"/>
    </source>
</evidence>
<evidence type="ECO:0000256" key="4">
    <source>
        <dbReference type="ARBA" id="ARBA00022692"/>
    </source>
</evidence>
<protein>
    <recommendedName>
        <fullName evidence="7">Phosphatidylglycerol--prolipoprotein diacylglyceryl transferase</fullName>
        <ecNumber evidence="7">2.5.1.145</ecNumber>
    </recommendedName>
</protein>
<comment type="function">
    <text evidence="7">Catalyzes the transfer of the diacylglyceryl group from phosphatidylglycerol to the sulfhydryl group of the N-terminal cysteine of a prolipoprotein, the first step in the formation of mature lipoproteins.</text>
</comment>
<dbReference type="Proteomes" id="UP001056209">
    <property type="component" value="Chromosome"/>
</dbReference>
<dbReference type="Pfam" id="PF01790">
    <property type="entry name" value="LGT"/>
    <property type="match status" value="1"/>
</dbReference>
<keyword evidence="6 7" id="KW-0472">Membrane</keyword>
<dbReference type="PROSITE" id="PS01311">
    <property type="entry name" value="LGT"/>
    <property type="match status" value="1"/>
</dbReference>
<keyword evidence="2 7" id="KW-1003">Cell membrane</keyword>
<evidence type="ECO:0000256" key="7">
    <source>
        <dbReference type="HAMAP-Rule" id="MF_01147"/>
    </source>
</evidence>
<comment type="subcellular location">
    <subcellularLocation>
        <location evidence="7">Cell membrane</location>
        <topology evidence="7">Multi-pass membrane protein</topology>
    </subcellularLocation>
</comment>
<dbReference type="AlphaFoldDB" id="A0A9Q8TVD9"/>
<dbReference type="EMBL" id="CP097753">
    <property type="protein sequence ID" value="URJ27929.1"/>
    <property type="molecule type" value="Genomic_DNA"/>
</dbReference>
<comment type="pathway">
    <text evidence="7">Protein modification; lipoprotein biosynthesis (diacylglyceryl transfer).</text>
</comment>
<evidence type="ECO:0000313" key="9">
    <source>
        <dbReference type="Proteomes" id="UP001056209"/>
    </source>
</evidence>
<organism evidence="8 9">
    <name type="scientific">Candidatus Blochmannia vicinus</name>
    <name type="common">nom. nud.</name>
    <dbReference type="NCBI Taxonomy" id="251540"/>
    <lineage>
        <taxon>Bacteria</taxon>
        <taxon>Pseudomonadati</taxon>
        <taxon>Pseudomonadota</taxon>
        <taxon>Gammaproteobacteria</taxon>
        <taxon>Enterobacterales</taxon>
        <taxon>Enterobacteriaceae</taxon>
        <taxon>ant endosymbionts</taxon>
        <taxon>Candidatus Blochmanniella</taxon>
    </lineage>
</organism>
<evidence type="ECO:0000256" key="3">
    <source>
        <dbReference type="ARBA" id="ARBA00022679"/>
    </source>
</evidence>
<accession>A0A9Q8TVD9</accession>
<feature type="binding site" evidence="7">
    <location>
        <position position="142"/>
    </location>
    <ligand>
        <name>a 1,2-diacyl-sn-glycero-3-phospho-(1'-sn-glycerol)</name>
        <dbReference type="ChEBI" id="CHEBI:64716"/>
    </ligand>
</feature>
<evidence type="ECO:0000256" key="1">
    <source>
        <dbReference type="ARBA" id="ARBA00007150"/>
    </source>
</evidence>
<reference evidence="8" key="1">
    <citation type="submission" date="2022-05" db="EMBL/GenBank/DDBJ databases">
        <title>Impact of host demography and evolutionary history on endosymbiont molecular evolution: a test in carpenter ants (Genus Camponotus) and their Blochmannia endosymbionts.</title>
        <authorList>
            <person name="Manthey J.D."/>
            <person name="Giron J.C."/>
            <person name="Hruska J.P."/>
        </authorList>
    </citation>
    <scope>NUCLEOTIDE SEQUENCE</scope>
    <source>
        <strain evidence="8">C-039</strain>
    </source>
</reference>
<dbReference type="GO" id="GO:0008961">
    <property type="term" value="F:phosphatidylglycerol-prolipoprotein diacylglyceryl transferase activity"/>
    <property type="evidence" value="ECO:0007669"/>
    <property type="project" value="UniProtKB-UniRule"/>
</dbReference>
<dbReference type="InterPro" id="IPR001640">
    <property type="entry name" value="Lgt"/>
</dbReference>
<keyword evidence="4 7" id="KW-0812">Transmembrane</keyword>
<keyword evidence="5 7" id="KW-1133">Transmembrane helix</keyword>
<name>A0A9Q8TVD9_9ENTR</name>
<feature type="transmembrane region" description="Helical" evidence="7">
    <location>
        <begin position="223"/>
        <end position="241"/>
    </location>
</feature>
<feature type="transmembrane region" description="Helical" evidence="7">
    <location>
        <begin position="253"/>
        <end position="280"/>
    </location>
</feature>
<keyword evidence="3 7" id="KW-0808">Transferase</keyword>
<dbReference type="PANTHER" id="PTHR30589">
    <property type="entry name" value="PROLIPOPROTEIN DIACYLGLYCERYL TRANSFERASE"/>
    <property type="match status" value="1"/>
</dbReference>
<comment type="similarity">
    <text evidence="1 7">Belongs to the Lgt family.</text>
</comment>
<comment type="catalytic activity">
    <reaction evidence="7">
        <text>L-cysteinyl-[prolipoprotein] + a 1,2-diacyl-sn-glycero-3-phospho-(1'-sn-glycerol) = an S-1,2-diacyl-sn-glyceryl-L-cysteinyl-[prolipoprotein] + sn-glycerol 1-phosphate + H(+)</text>
        <dbReference type="Rhea" id="RHEA:56712"/>
        <dbReference type="Rhea" id="RHEA-COMP:14679"/>
        <dbReference type="Rhea" id="RHEA-COMP:14680"/>
        <dbReference type="ChEBI" id="CHEBI:15378"/>
        <dbReference type="ChEBI" id="CHEBI:29950"/>
        <dbReference type="ChEBI" id="CHEBI:57685"/>
        <dbReference type="ChEBI" id="CHEBI:64716"/>
        <dbReference type="ChEBI" id="CHEBI:140658"/>
        <dbReference type="EC" id="2.5.1.145"/>
    </reaction>
</comment>
<feature type="transmembrane region" description="Helical" evidence="7">
    <location>
        <begin position="12"/>
        <end position="37"/>
    </location>
</feature>
<proteinExistence type="inferred from homology"/>
<feature type="transmembrane region" description="Helical" evidence="7">
    <location>
        <begin position="99"/>
        <end position="117"/>
    </location>
</feature>
<feature type="transmembrane region" description="Helical" evidence="7">
    <location>
        <begin position="58"/>
        <end position="79"/>
    </location>
</feature>
<dbReference type="NCBIfam" id="TIGR00544">
    <property type="entry name" value="lgt"/>
    <property type="match status" value="1"/>
</dbReference>
<evidence type="ECO:0000256" key="6">
    <source>
        <dbReference type="ARBA" id="ARBA00023136"/>
    </source>
</evidence>
<dbReference type="GO" id="GO:0042158">
    <property type="term" value="P:lipoprotein biosynthetic process"/>
    <property type="evidence" value="ECO:0007669"/>
    <property type="project" value="UniProtKB-UniRule"/>
</dbReference>
<evidence type="ECO:0000256" key="5">
    <source>
        <dbReference type="ARBA" id="ARBA00022989"/>
    </source>
</evidence>
<dbReference type="HAMAP" id="MF_01147">
    <property type="entry name" value="Lgt"/>
    <property type="match status" value="1"/>
</dbReference>
<sequence>MQYFYYHSCNPIIFTIGPVSLHWYGMMYGLGFIYAMWSLLYRAHHANEISWTNKDIEYLLCLCFFGVVLGGRIGYILFYQWSFFTQNLLWIFNIWEGGMSFHGGLMGVIIAIMWFSYRKHLTFFQVSDFLIPAVPFGLGLGRLGNFINGELWGRITTDIPWAMLFPNAIYQDLLILPDHPKWQVLFDSYGALPRHPSQLYEMFLEGIILFIIINKFICKPRPIGSVSGLFLIFYGLFRVIAEFFRQPDSHLGLIYNIATMGQILSCPMIISGIIIIYLSYKGYRI</sequence>
<dbReference type="RefSeq" id="WP_250248306.1">
    <property type="nucleotide sequence ID" value="NZ_CP097753.1"/>
</dbReference>
<evidence type="ECO:0000313" key="8">
    <source>
        <dbReference type="EMBL" id="URJ27929.1"/>
    </source>
</evidence>
<dbReference type="GO" id="GO:0005886">
    <property type="term" value="C:plasma membrane"/>
    <property type="evidence" value="ECO:0007669"/>
    <property type="project" value="UniProtKB-SubCell"/>
</dbReference>
<gene>
    <name evidence="7 8" type="primary">lgt</name>
    <name evidence="8" type="ORF">M9393_01890</name>
</gene>
<dbReference type="PANTHER" id="PTHR30589:SF0">
    <property type="entry name" value="PHOSPHATIDYLGLYCEROL--PROLIPOPROTEIN DIACYLGLYCERYL TRANSFERASE"/>
    <property type="match status" value="1"/>
</dbReference>